<dbReference type="Proteomes" id="UP000271650">
    <property type="component" value="Chromosome"/>
</dbReference>
<organism evidence="1 2">
    <name type="scientific">Acidithiobacillus sulfuriphilus</name>
    <dbReference type="NCBI Taxonomy" id="1867749"/>
    <lineage>
        <taxon>Bacteria</taxon>
        <taxon>Pseudomonadati</taxon>
        <taxon>Pseudomonadota</taxon>
        <taxon>Acidithiobacillia</taxon>
        <taxon>Acidithiobacillales</taxon>
        <taxon>Acidithiobacillaceae</taxon>
        <taxon>Acidithiobacillus</taxon>
    </lineage>
</organism>
<dbReference type="EMBL" id="CP127527">
    <property type="protein sequence ID" value="XRI77402.1"/>
    <property type="molecule type" value="Genomic_DNA"/>
</dbReference>
<keyword evidence="1" id="KW-0418">Kinase</keyword>
<keyword evidence="1" id="KW-0808">Transferase</keyword>
<evidence type="ECO:0000313" key="1">
    <source>
        <dbReference type="EMBL" id="XRI77402.1"/>
    </source>
</evidence>
<keyword evidence="2" id="KW-1185">Reference proteome</keyword>
<name>A0ACD5HP23_9PROT</name>
<gene>
    <name evidence="1" type="primary">hprK</name>
    <name evidence="1" type="ORF">EC580_001630</name>
</gene>
<evidence type="ECO:0000313" key="2">
    <source>
        <dbReference type="Proteomes" id="UP000271650"/>
    </source>
</evidence>
<accession>A0ACD5HP23</accession>
<protein>
    <submittedName>
        <fullName evidence="1">HPr(Ser) kinase/phosphatase</fullName>
    </submittedName>
</protein>
<proteinExistence type="predicted"/>
<sequence length="316" mass="35081">MPLQPLERRITLRTLYHAMRSDLRWHWLQGQELGERFLSGDPWADQDAGGAALVGFFNFIRPHAIQVLGRTELAYLEQSGEGIDHFFPPALLALVIGERQPVPALLLEQLRQRNIALFVTHLGARHVLSRLQHYLYRVLAARQLVHGVLVDVLGLGILLQGEAGIGKSELALELVSRGHRLIADDSVLCIRTAPDVISGECPPPLRNFLEVRGLGIINIRDLFGAAAIARSKRVRLVVEIKRMDDTEMADMDRLQGAVGHLDILDVLLPLLRLPVTPARNLAVLVEAAARSQYLKESGVDMLADFDAQVRRAAAEE</sequence>
<reference evidence="1 2" key="1">
    <citation type="journal article" date="2019" name="Int. J. Syst. Evol. Microbiol.">
        <title>Acidithiobacillus sulfuriphilus sp. nov.: an extremely acidophilic sulfur-oxidizing chemolithotroph isolated from a neutral pH environment.</title>
        <authorList>
            <person name="Falagan C."/>
            <person name="Moya-Beltran A."/>
            <person name="Castro M."/>
            <person name="Quatrini R."/>
            <person name="Johnson D.B."/>
        </authorList>
    </citation>
    <scope>NUCLEOTIDE SEQUENCE [LARGE SCALE GENOMIC DNA]</scope>
    <source>
        <strain evidence="1 2">CJ-2</strain>
    </source>
</reference>